<keyword evidence="3" id="KW-1185">Reference proteome</keyword>
<dbReference type="InterPro" id="IPR036873">
    <property type="entry name" value="Rhodanese-like_dom_sf"/>
</dbReference>
<proteinExistence type="predicted"/>
<dbReference type="PANTHER" id="PTHR43031:SF17">
    <property type="entry name" value="SULFURTRANSFERASE YTWF-RELATED"/>
    <property type="match status" value="1"/>
</dbReference>
<gene>
    <name evidence="2" type="ORF">L196_06410</name>
</gene>
<dbReference type="EMBL" id="ASHL01000004">
    <property type="protein sequence ID" value="EPD13253.1"/>
    <property type="molecule type" value="Genomic_DNA"/>
</dbReference>
<dbReference type="AlphaFoldDB" id="A0AB33Z2I6"/>
<name>A0AB33Z2I6_9GAMM</name>
<feature type="domain" description="Rhodanese" evidence="1">
    <location>
        <begin position="16"/>
        <end position="104"/>
    </location>
</feature>
<evidence type="ECO:0000259" key="1">
    <source>
        <dbReference type="PROSITE" id="PS50206"/>
    </source>
</evidence>
<evidence type="ECO:0000313" key="2">
    <source>
        <dbReference type="EMBL" id="EPD13253.1"/>
    </source>
</evidence>
<dbReference type="Proteomes" id="UP000015462">
    <property type="component" value="Unassembled WGS sequence"/>
</dbReference>
<dbReference type="RefSeq" id="WP_015004992.1">
    <property type="nucleotide sequence ID" value="NZ_JARGOU010000011.1"/>
</dbReference>
<organism evidence="2 3">
    <name type="scientific">Cycloclasticus pugetii</name>
    <dbReference type="NCBI Taxonomy" id="34068"/>
    <lineage>
        <taxon>Bacteria</taxon>
        <taxon>Pseudomonadati</taxon>
        <taxon>Pseudomonadota</taxon>
        <taxon>Gammaproteobacteria</taxon>
        <taxon>Thiotrichales</taxon>
        <taxon>Piscirickettsiaceae</taxon>
        <taxon>Cycloclasticus</taxon>
    </lineage>
</organism>
<dbReference type="InterPro" id="IPR050229">
    <property type="entry name" value="GlpE_sulfurtransferase"/>
</dbReference>
<accession>A0AB33Z2I6</accession>
<sequence>MKKISATELSSLLEQPNHSLFLLDVREPNEFEYCHLPNSHLIPMQSIPNRLDELPKDSPIITICHHGMRSQQVAQFLLQNGFTDVINLTGGVNAWAAQVDNSMPTY</sequence>
<dbReference type="PROSITE" id="PS50206">
    <property type="entry name" value="RHODANESE_3"/>
    <property type="match status" value="1"/>
</dbReference>
<protein>
    <recommendedName>
        <fullName evidence="1">Rhodanese domain-containing protein</fullName>
    </recommendedName>
</protein>
<dbReference type="SMART" id="SM00450">
    <property type="entry name" value="RHOD"/>
    <property type="match status" value="1"/>
</dbReference>
<reference evidence="2 3" key="1">
    <citation type="journal article" date="2013" name="Genome Announc.">
        <title>Genome Sequence of the Pyrene- and Fluoranthene-Degrading Bacterium Cycloclasticus sp. Strain PY97M.</title>
        <authorList>
            <person name="Cui Z."/>
            <person name="Xu G."/>
            <person name="Li Q."/>
            <person name="Gao W."/>
            <person name="Zheng L."/>
        </authorList>
    </citation>
    <scope>NUCLEOTIDE SEQUENCE [LARGE SCALE GENOMIC DNA]</scope>
    <source>
        <strain evidence="2 3">PY97M</strain>
    </source>
</reference>
<evidence type="ECO:0000313" key="3">
    <source>
        <dbReference type="Proteomes" id="UP000015462"/>
    </source>
</evidence>
<dbReference type="Gene3D" id="3.40.250.10">
    <property type="entry name" value="Rhodanese-like domain"/>
    <property type="match status" value="1"/>
</dbReference>
<dbReference type="InterPro" id="IPR001763">
    <property type="entry name" value="Rhodanese-like_dom"/>
</dbReference>
<dbReference type="SUPFAM" id="SSF52821">
    <property type="entry name" value="Rhodanese/Cell cycle control phosphatase"/>
    <property type="match status" value="1"/>
</dbReference>
<dbReference type="Pfam" id="PF00581">
    <property type="entry name" value="Rhodanese"/>
    <property type="match status" value="1"/>
</dbReference>
<comment type="caution">
    <text evidence="2">The sequence shown here is derived from an EMBL/GenBank/DDBJ whole genome shotgun (WGS) entry which is preliminary data.</text>
</comment>
<dbReference type="PANTHER" id="PTHR43031">
    <property type="entry name" value="FAD-DEPENDENT OXIDOREDUCTASE"/>
    <property type="match status" value="1"/>
</dbReference>